<evidence type="ECO:0000313" key="2">
    <source>
        <dbReference type="EMBL" id="MBC8179198.1"/>
    </source>
</evidence>
<name>A0A8J6TA95_9DELT</name>
<dbReference type="EMBL" id="JACNJD010000358">
    <property type="protein sequence ID" value="MBC8179198.1"/>
    <property type="molecule type" value="Genomic_DNA"/>
</dbReference>
<sequence length="209" mass="24085">MPFMSKIALRPAIEAILDTTQKIKKGHRILIFAGTLFLLGGSFYSLVYMPYSEEIYQLKEDISGLKHRIALTKIKAKNLAKFRAEYARVEKQFEEALKILPDKREIPSLLKGITQLGINSKLQFKLFRPGKEAPQDFYVKIPVSIEVDGTYGDVALFFDKVRRMDRIVNIMDISMRPKTPLSTELVTKYTAITYRFKTKAEQEEAKKKK</sequence>
<proteinExistence type="predicted"/>
<dbReference type="Proteomes" id="UP000650524">
    <property type="component" value="Unassembled WGS sequence"/>
</dbReference>
<dbReference type="GO" id="GO:0043107">
    <property type="term" value="P:type IV pilus-dependent motility"/>
    <property type="evidence" value="ECO:0007669"/>
    <property type="project" value="InterPro"/>
</dbReference>
<comment type="caution">
    <text evidence="2">The sequence shown here is derived from an EMBL/GenBank/DDBJ whole genome shotgun (WGS) entry which is preliminary data.</text>
</comment>
<evidence type="ECO:0000313" key="3">
    <source>
        <dbReference type="Proteomes" id="UP000650524"/>
    </source>
</evidence>
<protein>
    <submittedName>
        <fullName evidence="2">Type 4a pilus biogenesis protein PilO</fullName>
    </submittedName>
</protein>
<feature type="transmembrane region" description="Helical" evidence="1">
    <location>
        <begin position="29"/>
        <end position="51"/>
    </location>
</feature>
<dbReference type="GO" id="GO:0043683">
    <property type="term" value="P:type IV pilus assembly"/>
    <property type="evidence" value="ECO:0007669"/>
    <property type="project" value="InterPro"/>
</dbReference>
<organism evidence="2 3">
    <name type="scientific">Candidatus Desulfacyla euxinica</name>
    <dbReference type="NCBI Taxonomy" id="2841693"/>
    <lineage>
        <taxon>Bacteria</taxon>
        <taxon>Deltaproteobacteria</taxon>
        <taxon>Candidatus Desulfacyla</taxon>
    </lineage>
</organism>
<dbReference type="PANTHER" id="PTHR39555">
    <property type="entry name" value="FIMBRIAL ASSEMBLY PROTEIN PILO-LIKE PROTEIN-RELATED"/>
    <property type="match status" value="1"/>
</dbReference>
<reference evidence="2 3" key="1">
    <citation type="submission" date="2020-08" db="EMBL/GenBank/DDBJ databases">
        <title>Bridging the membrane lipid divide: bacteria of the FCB group superphylum have the potential to synthesize archaeal ether lipids.</title>
        <authorList>
            <person name="Villanueva L."/>
            <person name="Von Meijenfeldt F.A.B."/>
            <person name="Westbye A.B."/>
            <person name="Yadav S."/>
            <person name="Hopmans E.C."/>
            <person name="Dutilh B.E."/>
            <person name="Sinninghe Damste J.S."/>
        </authorList>
    </citation>
    <scope>NUCLEOTIDE SEQUENCE [LARGE SCALE GENOMIC DNA]</scope>
    <source>
        <strain evidence="2">NIOZ-UU27</strain>
    </source>
</reference>
<dbReference type="InterPro" id="IPR014717">
    <property type="entry name" value="Transl_elong_EF1B/ribsomal_bS6"/>
</dbReference>
<accession>A0A8J6TA95</accession>
<gene>
    <name evidence="2" type="ORF">H8E19_17490</name>
</gene>
<keyword evidence="1" id="KW-1133">Transmembrane helix</keyword>
<dbReference type="Pfam" id="PF04350">
    <property type="entry name" value="PilO"/>
    <property type="match status" value="1"/>
</dbReference>
<evidence type="ECO:0000256" key="1">
    <source>
        <dbReference type="SAM" id="Phobius"/>
    </source>
</evidence>
<dbReference type="InterPro" id="IPR007445">
    <property type="entry name" value="PilO"/>
</dbReference>
<dbReference type="Gene3D" id="3.30.70.60">
    <property type="match status" value="1"/>
</dbReference>
<keyword evidence="1" id="KW-0812">Transmembrane</keyword>
<dbReference type="AlphaFoldDB" id="A0A8J6TA95"/>
<keyword evidence="1" id="KW-0472">Membrane</keyword>
<dbReference type="PANTHER" id="PTHR39555:SF1">
    <property type="entry name" value="TYPE IV PILUS INNER MEMBRANE COMPONENT PILO"/>
    <property type="match status" value="1"/>
</dbReference>